<protein>
    <submittedName>
        <fullName evidence="1">Uncharacterized protein</fullName>
    </submittedName>
</protein>
<dbReference type="KEGG" id="vg:55608500"/>
<evidence type="ECO:0000313" key="2">
    <source>
        <dbReference type="Proteomes" id="UP000260311"/>
    </source>
</evidence>
<evidence type="ECO:0000313" key="1">
    <source>
        <dbReference type="EMBL" id="AXC34422.1"/>
    </source>
</evidence>
<dbReference type="Proteomes" id="UP000260311">
    <property type="component" value="Segment"/>
</dbReference>
<dbReference type="GeneID" id="55608500"/>
<sequence>MLRLVNSVKTMLGATYYIDDKEAGQKFIVSAYSDGTFNVKEDVLVGIKKVRRILEAQYKDSVRVGDFLKTKDLILTGV</sequence>
<dbReference type="EMBL" id="MH375644">
    <property type="protein sequence ID" value="AXC34422.1"/>
    <property type="molecule type" value="Genomic_DNA"/>
</dbReference>
<organism evidence="1 2">
    <name type="scientific">Vibrio phage YC</name>
    <dbReference type="NCBI Taxonomy" id="2267403"/>
    <lineage>
        <taxon>Viruses</taxon>
        <taxon>Duplodnaviria</taxon>
        <taxon>Heunggongvirae</taxon>
        <taxon>Uroviricota</taxon>
        <taxon>Caudoviricetes</taxon>
        <taxon>Pantevenvirales</taxon>
        <taxon>Ackermannviridae</taxon>
        <taxon>Campanilevirus</taxon>
        <taxon>Campanilevirus YC</taxon>
    </lineage>
</organism>
<dbReference type="RefSeq" id="YP_009838268.1">
    <property type="nucleotide sequence ID" value="NC_048709.1"/>
</dbReference>
<proteinExistence type="predicted"/>
<keyword evidence="2" id="KW-1185">Reference proteome</keyword>
<name>A0A384ZS03_9CAUD</name>
<reference evidence="1 2" key="1">
    <citation type="submission" date="2018-05" db="EMBL/GenBank/DDBJ databases">
        <title>The genome of Vibrio coralliilyticus phage YC.</title>
        <authorList>
            <person name="Benler S."/>
        </authorList>
    </citation>
    <scope>NUCLEOTIDE SEQUENCE [LARGE SCALE GENOMIC DNA]</scope>
</reference>
<accession>A0A384ZS03</accession>